<evidence type="ECO:0000256" key="5">
    <source>
        <dbReference type="ARBA" id="ARBA00057703"/>
    </source>
</evidence>
<evidence type="ECO:0000256" key="1">
    <source>
        <dbReference type="ARBA" id="ARBA00000885"/>
    </source>
</evidence>
<evidence type="ECO:0000313" key="10">
    <source>
        <dbReference type="Proteomes" id="UP000015453"/>
    </source>
</evidence>
<organism evidence="9 10">
    <name type="scientific">Genlisea aurea</name>
    <dbReference type="NCBI Taxonomy" id="192259"/>
    <lineage>
        <taxon>Eukaryota</taxon>
        <taxon>Viridiplantae</taxon>
        <taxon>Streptophyta</taxon>
        <taxon>Embryophyta</taxon>
        <taxon>Tracheophyta</taxon>
        <taxon>Spermatophyta</taxon>
        <taxon>Magnoliopsida</taxon>
        <taxon>eudicotyledons</taxon>
        <taxon>Gunneridae</taxon>
        <taxon>Pentapetalae</taxon>
        <taxon>asterids</taxon>
        <taxon>lamiids</taxon>
        <taxon>Lamiales</taxon>
        <taxon>Lentibulariaceae</taxon>
        <taxon>Genlisea</taxon>
    </lineage>
</organism>
<feature type="non-terminal residue" evidence="9">
    <location>
        <position position="1"/>
    </location>
</feature>
<evidence type="ECO:0000313" key="9">
    <source>
        <dbReference type="EMBL" id="EPS68435.1"/>
    </source>
</evidence>
<dbReference type="Pfam" id="PF00632">
    <property type="entry name" value="HECT"/>
    <property type="match status" value="1"/>
</dbReference>
<dbReference type="OrthoDB" id="8068875at2759"/>
<evidence type="ECO:0000256" key="6">
    <source>
        <dbReference type="ARBA" id="ARBA00061247"/>
    </source>
</evidence>
<dbReference type="Gene3D" id="3.90.1750.10">
    <property type="entry name" value="Hect, E3 ligase catalytic domains"/>
    <property type="match status" value="1"/>
</dbReference>
<feature type="non-terminal residue" evidence="9">
    <location>
        <position position="867"/>
    </location>
</feature>
<dbReference type="GO" id="GO:0000209">
    <property type="term" value="P:protein polyubiquitination"/>
    <property type="evidence" value="ECO:0007669"/>
    <property type="project" value="InterPro"/>
</dbReference>
<dbReference type="Proteomes" id="UP000015453">
    <property type="component" value="Unassembled WGS sequence"/>
</dbReference>
<evidence type="ECO:0000256" key="2">
    <source>
        <dbReference type="ARBA" id="ARBA00012485"/>
    </source>
</evidence>
<evidence type="ECO:0000259" key="8">
    <source>
        <dbReference type="PROSITE" id="PS50237"/>
    </source>
</evidence>
<name>S8CNZ0_9LAMI</name>
<sequence>KIFRGRRVVESERFKVRQRFFLTYGQRCEQVNRQCFGPKSNFLYQLVFFFNPRHVADFSALVEICRLLCEFAQDSGDIVSIFAGSDYLSHRGLVDYRIKILAHACILAVYENRSQFIDQLFMTNEMPNQPVNILMDAMILLIDGRLPWACKTVCYLCRRNAYSMFREIILTVKKNLHSSNKSIASLEHVLALFVSHADLQTCTCSNHDPQLSFVIQIIGIPFLWQLFPNLKEVFASHTGQRYVHQMADYLKGNASLLLFGTCGDFPVHACVLGNLLEAARVAVLRPDSSDWAMDFAIGMTLLLQELSQILTKGDYTLDEDEVAESDVQALDMDLKQQIFNALDPQFLQQLTNVLLGVAPPRGDLQKGRPKDKEVAAVTAACSVLYVTFNVLPLERLMTVLAYRTELVAILWNFMKRYHENEMMPSISEQSFYLTVEASGLLLPLAVFCPVYKHMLMIVDNEFYELGEPLSLKDIKLLIVILKQTLWQILWLNPSQIPNSPMSREGLSAMKKQPLEFLQYKVCMVASELMSQLQHWNSRREFTSPSDFNVDGAGDMFMSQAITENSRANEVLRLAPFLVPFTIRAKIFNSQLGASRKRDGAHSIFTRTRFKMRRDHILEDAFSHLNALSEEDLRGVIRISFVNELGVEEAGIDGGGIFKDFMENITRSAFDVQYGLFKETADHLLYPNPGSGLVHENHHQYFHFLGTILAKAMFEGILVDIPFATFFLSKLKQKYNYLNDLPSLDPELYRHLIFLKHYKGNISQLELYFVIVNNEYGEQTEEELLPGGKSMRVTNDNVITFIHLVANYRLNFQIREQSAHFLRGFQHLIKKDWIDMFNEHELQLLISGSVDGMDVDDLRSHANYSGGY</sequence>
<dbReference type="SUPFAM" id="SSF56204">
    <property type="entry name" value="Hect, E3 ligase catalytic domain"/>
    <property type="match status" value="1"/>
</dbReference>
<dbReference type="EMBL" id="AUSU01002618">
    <property type="protein sequence ID" value="EPS68435.1"/>
    <property type="molecule type" value="Genomic_DNA"/>
</dbReference>
<protein>
    <recommendedName>
        <fullName evidence="2">HECT-type E3 ubiquitin transferase</fullName>
        <ecNumber evidence="2">2.3.2.26</ecNumber>
    </recommendedName>
</protein>
<gene>
    <name evidence="9" type="ORF">M569_06334</name>
</gene>
<evidence type="ECO:0000256" key="7">
    <source>
        <dbReference type="PROSITE-ProRule" id="PRU00104"/>
    </source>
</evidence>
<feature type="domain" description="HECT" evidence="8">
    <location>
        <begin position="628"/>
        <end position="867"/>
    </location>
</feature>
<proteinExistence type="inferred from homology"/>
<dbReference type="InterPro" id="IPR000569">
    <property type="entry name" value="HECT_dom"/>
</dbReference>
<keyword evidence="4 7" id="KW-0833">Ubl conjugation pathway</keyword>
<comment type="catalytic activity">
    <reaction evidence="1">
        <text>S-ubiquitinyl-[E2 ubiquitin-conjugating enzyme]-L-cysteine + [acceptor protein]-L-lysine = [E2 ubiquitin-conjugating enzyme]-L-cysteine + N(6)-ubiquitinyl-[acceptor protein]-L-lysine.</text>
        <dbReference type="EC" id="2.3.2.26"/>
    </reaction>
</comment>
<dbReference type="Gene3D" id="3.30.2160.10">
    <property type="entry name" value="Hect, E3 ligase catalytic domain"/>
    <property type="match status" value="1"/>
</dbReference>
<keyword evidence="10" id="KW-1185">Reference proteome</keyword>
<reference evidence="9 10" key="1">
    <citation type="journal article" date="2013" name="BMC Genomics">
        <title>The miniature genome of a carnivorous plant Genlisea aurea contains a low number of genes and short non-coding sequences.</title>
        <authorList>
            <person name="Leushkin E.V."/>
            <person name="Sutormin R.A."/>
            <person name="Nabieva E.R."/>
            <person name="Penin A.A."/>
            <person name="Kondrashov A.S."/>
            <person name="Logacheva M.D."/>
        </authorList>
    </citation>
    <scope>NUCLEOTIDE SEQUENCE [LARGE SCALE GENOMIC DNA]</scope>
</reference>
<accession>S8CNZ0</accession>
<comment type="caution">
    <text evidence="7">Lacks conserved residue(s) required for the propagation of feature annotation.</text>
</comment>
<dbReference type="SMART" id="SM00119">
    <property type="entry name" value="HECTc"/>
    <property type="match status" value="1"/>
</dbReference>
<dbReference type="PANTHER" id="PTHR45700">
    <property type="entry name" value="UBIQUITIN-PROTEIN LIGASE E3C"/>
    <property type="match status" value="1"/>
</dbReference>
<dbReference type="InterPro" id="IPR035983">
    <property type="entry name" value="Hect_E3_ubiquitin_ligase"/>
</dbReference>
<comment type="function">
    <text evidence="5">Probable E3 ubiquitin-protein ligase which mediates ubiquitination and subsequent proteasomal degradation of target proteins.</text>
</comment>
<dbReference type="PROSITE" id="PS50237">
    <property type="entry name" value="HECT"/>
    <property type="match status" value="1"/>
</dbReference>
<comment type="caution">
    <text evidence="9">The sequence shown here is derived from an EMBL/GenBank/DDBJ whole genome shotgun (WGS) entry which is preliminary data.</text>
</comment>
<comment type="similarity">
    <text evidence="6">Belongs to the UPL family.</text>
</comment>
<keyword evidence="3" id="KW-0808">Transferase</keyword>
<dbReference type="PANTHER" id="PTHR45700:SF6">
    <property type="entry name" value="E3 UBIQUITIN-PROTEIN LIGASE UPL6"/>
    <property type="match status" value="1"/>
</dbReference>
<evidence type="ECO:0000256" key="3">
    <source>
        <dbReference type="ARBA" id="ARBA00022679"/>
    </source>
</evidence>
<dbReference type="FunFam" id="3.30.2160.10:FF:000002">
    <property type="entry name" value="Putative Ubiquitin-protein ligase E3C"/>
    <property type="match status" value="1"/>
</dbReference>
<dbReference type="GO" id="GO:0061630">
    <property type="term" value="F:ubiquitin protein ligase activity"/>
    <property type="evidence" value="ECO:0007669"/>
    <property type="project" value="UniProtKB-EC"/>
</dbReference>
<dbReference type="EC" id="2.3.2.26" evidence="2"/>
<dbReference type="InterPro" id="IPR044611">
    <property type="entry name" value="E3A/B/C-like"/>
</dbReference>
<dbReference type="AlphaFoldDB" id="S8CNZ0"/>
<dbReference type="GO" id="GO:0006511">
    <property type="term" value="P:ubiquitin-dependent protein catabolic process"/>
    <property type="evidence" value="ECO:0007669"/>
    <property type="project" value="TreeGrafter"/>
</dbReference>
<evidence type="ECO:0000256" key="4">
    <source>
        <dbReference type="ARBA" id="ARBA00022786"/>
    </source>
</evidence>